<protein>
    <submittedName>
        <fullName evidence="2">Uncharacterized protein</fullName>
    </submittedName>
</protein>
<dbReference type="EMBL" id="OC333357">
    <property type="protein sequence ID" value="CAD7417964.1"/>
    <property type="molecule type" value="Genomic_DNA"/>
</dbReference>
<evidence type="ECO:0000256" key="1">
    <source>
        <dbReference type="SAM" id="MobiDB-lite"/>
    </source>
</evidence>
<evidence type="ECO:0000313" key="2">
    <source>
        <dbReference type="EMBL" id="CAD7417964.1"/>
    </source>
</evidence>
<reference evidence="2" key="1">
    <citation type="submission" date="2020-11" db="EMBL/GenBank/DDBJ databases">
        <authorList>
            <person name="Tran Van P."/>
        </authorList>
    </citation>
    <scope>NUCLEOTIDE SEQUENCE</scope>
</reference>
<sequence length="68" mass="7564">MGLFQRKHCTFPTGPRYCSLLVVDTVVGRHDFLLRIAVNWAHWDSRENTGNRQAPGGRIGPGGECLVV</sequence>
<feature type="region of interest" description="Disordered" evidence="1">
    <location>
        <begin position="47"/>
        <end position="68"/>
    </location>
</feature>
<gene>
    <name evidence="2" type="ORF">TCEB3V08_LOCUS13123</name>
</gene>
<feature type="compositionally biased region" description="Gly residues" evidence="1">
    <location>
        <begin position="57"/>
        <end position="68"/>
    </location>
</feature>
<accession>A0A7R9DQT1</accession>
<proteinExistence type="predicted"/>
<organism evidence="2">
    <name type="scientific">Timema cristinae</name>
    <name type="common">Walking stick</name>
    <dbReference type="NCBI Taxonomy" id="61476"/>
    <lineage>
        <taxon>Eukaryota</taxon>
        <taxon>Metazoa</taxon>
        <taxon>Ecdysozoa</taxon>
        <taxon>Arthropoda</taxon>
        <taxon>Hexapoda</taxon>
        <taxon>Insecta</taxon>
        <taxon>Pterygota</taxon>
        <taxon>Neoptera</taxon>
        <taxon>Polyneoptera</taxon>
        <taxon>Phasmatodea</taxon>
        <taxon>Timematodea</taxon>
        <taxon>Timematoidea</taxon>
        <taxon>Timematidae</taxon>
        <taxon>Timema</taxon>
    </lineage>
</organism>
<dbReference type="AlphaFoldDB" id="A0A7R9DQT1"/>
<name>A0A7R9DQT1_TIMCR</name>